<proteinExistence type="predicted"/>
<dbReference type="EMBL" id="HBIV01036870">
    <property type="protein sequence ID" value="CAE0674508.1"/>
    <property type="molecule type" value="Transcribed_RNA"/>
</dbReference>
<sequence>MESEQSKEVMDGRKPVICVVGGGNASHVLIPYFSSKGHTVTVFAGHSDEAKRLSEAMAKHGGITVFDRCNPKNIREYKGKPDMISRDPRNVVPQADIVVMALPSFAFRPVLKQIKAHLKDGAIVFGMPGQGGLDLVSRSILGQDLDSGRVTVAGLIPMPLNCRIMEWGKSVDLASIKDSYDVAAVPAKNASMAAEVCTALFDRPARALSHYCAMALHASNPNIHPARLYGLFSDFKEGKVYSENPLFYETFDDKSAAWVSKVSDERLKIWKAVVRKSNGKAGRNDEVPDIKSYIIGIYGKQIHDSRTVASVFSTNDGFKGFRCPMKKVEEGAQQGWTLDFNNRYFTEDIPEGFCVYKGIADLAGVETPVIDEILGFFQKFMGKEYLVKGKLIGADVRDTKAPQAFGITTLEQYLRIGSFAMSG</sequence>
<dbReference type="InterPro" id="IPR051729">
    <property type="entry name" value="Opine/Lysopine_DH"/>
</dbReference>
<dbReference type="SUPFAM" id="SSF51735">
    <property type="entry name" value="NAD(P)-binding Rossmann-fold domains"/>
    <property type="match status" value="1"/>
</dbReference>
<feature type="domain" description="Opine dehydrogenase" evidence="3">
    <location>
        <begin position="209"/>
        <end position="380"/>
    </location>
</feature>
<name>A0A6U3F038_9EUKA</name>
<dbReference type="PANTHER" id="PTHR38015:SF1">
    <property type="entry name" value="OPINE DEHYDROGENASE DOMAIN-CONTAINING PROTEIN"/>
    <property type="match status" value="1"/>
</dbReference>
<evidence type="ECO:0000256" key="1">
    <source>
        <dbReference type="ARBA" id="ARBA00023002"/>
    </source>
</evidence>
<dbReference type="InterPro" id="IPR013328">
    <property type="entry name" value="6PGD_dom2"/>
</dbReference>
<feature type="domain" description="Glycerol-3-phosphate dehydrogenase NAD-dependent N-terminal" evidence="2">
    <location>
        <begin position="17"/>
        <end position="124"/>
    </location>
</feature>
<evidence type="ECO:0000313" key="4">
    <source>
        <dbReference type="EMBL" id="CAE0674508.1"/>
    </source>
</evidence>
<gene>
    <name evidence="4" type="ORF">LGLO00237_LOCUS26282</name>
</gene>
<dbReference type="Pfam" id="PF01210">
    <property type="entry name" value="NAD_Gly3P_dh_N"/>
    <property type="match status" value="1"/>
</dbReference>
<evidence type="ECO:0000259" key="3">
    <source>
        <dbReference type="Pfam" id="PF02317"/>
    </source>
</evidence>
<dbReference type="GO" id="GO:0051287">
    <property type="term" value="F:NAD binding"/>
    <property type="evidence" value="ECO:0007669"/>
    <property type="project" value="InterPro"/>
</dbReference>
<reference evidence="4" key="1">
    <citation type="submission" date="2021-01" db="EMBL/GenBank/DDBJ databases">
        <authorList>
            <person name="Corre E."/>
            <person name="Pelletier E."/>
            <person name="Niang G."/>
            <person name="Scheremetjew M."/>
            <person name="Finn R."/>
            <person name="Kale V."/>
            <person name="Holt S."/>
            <person name="Cochrane G."/>
            <person name="Meng A."/>
            <person name="Brown T."/>
            <person name="Cohen L."/>
        </authorList>
    </citation>
    <scope>NUCLEOTIDE SEQUENCE</scope>
    <source>
        <strain evidence="4">CCCM811</strain>
    </source>
</reference>
<dbReference type="Pfam" id="PF02317">
    <property type="entry name" value="Octopine_DH"/>
    <property type="match status" value="1"/>
</dbReference>
<dbReference type="Gene3D" id="3.40.50.720">
    <property type="entry name" value="NAD(P)-binding Rossmann-like Domain"/>
    <property type="match status" value="1"/>
</dbReference>
<dbReference type="SUPFAM" id="SSF48179">
    <property type="entry name" value="6-phosphogluconate dehydrogenase C-terminal domain-like"/>
    <property type="match status" value="1"/>
</dbReference>
<dbReference type="InterPro" id="IPR036291">
    <property type="entry name" value="NAD(P)-bd_dom_sf"/>
</dbReference>
<dbReference type="GO" id="GO:0046168">
    <property type="term" value="P:glycerol-3-phosphate catabolic process"/>
    <property type="evidence" value="ECO:0007669"/>
    <property type="project" value="InterPro"/>
</dbReference>
<accession>A0A6U3F038</accession>
<dbReference type="PANTHER" id="PTHR38015">
    <property type="entry name" value="BLR6086 PROTEIN"/>
    <property type="match status" value="1"/>
</dbReference>
<organism evidence="4">
    <name type="scientific">Lotharella globosa</name>
    <dbReference type="NCBI Taxonomy" id="91324"/>
    <lineage>
        <taxon>Eukaryota</taxon>
        <taxon>Sar</taxon>
        <taxon>Rhizaria</taxon>
        <taxon>Cercozoa</taxon>
        <taxon>Chlorarachniophyceae</taxon>
        <taxon>Lotharella</taxon>
    </lineage>
</organism>
<dbReference type="AlphaFoldDB" id="A0A6U3F038"/>
<evidence type="ECO:0008006" key="5">
    <source>
        <dbReference type="Google" id="ProtNLM"/>
    </source>
</evidence>
<evidence type="ECO:0000259" key="2">
    <source>
        <dbReference type="Pfam" id="PF01210"/>
    </source>
</evidence>
<dbReference type="Gene3D" id="1.10.1040.10">
    <property type="entry name" value="N-(1-d-carboxylethyl)-l-norvaline Dehydrogenase, domain 2"/>
    <property type="match status" value="1"/>
</dbReference>
<protein>
    <recommendedName>
        <fullName evidence="5">Opine dehydrogenase domain-containing protein</fullName>
    </recommendedName>
</protein>
<dbReference type="InterPro" id="IPR011128">
    <property type="entry name" value="G3P_DH_NAD-dep_N"/>
</dbReference>
<dbReference type="InterPro" id="IPR003421">
    <property type="entry name" value="Opine_DH"/>
</dbReference>
<dbReference type="GO" id="GO:0016616">
    <property type="term" value="F:oxidoreductase activity, acting on the CH-OH group of donors, NAD or NADP as acceptor"/>
    <property type="evidence" value="ECO:0007669"/>
    <property type="project" value="InterPro"/>
</dbReference>
<dbReference type="InterPro" id="IPR008927">
    <property type="entry name" value="6-PGluconate_DH-like_C_sf"/>
</dbReference>
<keyword evidence="1" id="KW-0560">Oxidoreductase</keyword>